<reference evidence="8" key="1">
    <citation type="submission" date="2020-05" db="EMBL/GenBank/DDBJ databases">
        <authorList>
            <person name="Chiriac C."/>
            <person name="Salcher M."/>
            <person name="Ghai R."/>
            <person name="Kavagutti S V."/>
        </authorList>
    </citation>
    <scope>NUCLEOTIDE SEQUENCE</scope>
</reference>
<keyword evidence="4" id="KW-0547">Nucleotide-binding</keyword>
<keyword evidence="3" id="KW-0963">Cytoplasm</keyword>
<dbReference type="SUPFAM" id="SSF50447">
    <property type="entry name" value="Translation proteins"/>
    <property type="match status" value="1"/>
</dbReference>
<evidence type="ECO:0000256" key="2">
    <source>
        <dbReference type="ARBA" id="ARBA00009978"/>
    </source>
</evidence>
<dbReference type="PANTHER" id="PTHR43556">
    <property type="entry name" value="PEPTIDE CHAIN RELEASE FACTOR RF3"/>
    <property type="match status" value="1"/>
</dbReference>
<comment type="similarity">
    <text evidence="2">Belongs to the TRAFAC class translation factor GTPase superfamily. Classic translation factor GTPase family. PrfC subfamily.</text>
</comment>
<organism evidence="8">
    <name type="scientific">freshwater metagenome</name>
    <dbReference type="NCBI Taxonomy" id="449393"/>
    <lineage>
        <taxon>unclassified sequences</taxon>
        <taxon>metagenomes</taxon>
        <taxon>ecological metagenomes</taxon>
    </lineage>
</organism>
<dbReference type="NCBIfam" id="NF001964">
    <property type="entry name" value="PRK00741.1"/>
    <property type="match status" value="1"/>
</dbReference>
<evidence type="ECO:0000256" key="5">
    <source>
        <dbReference type="ARBA" id="ARBA00022917"/>
    </source>
</evidence>
<evidence type="ECO:0000259" key="7">
    <source>
        <dbReference type="PROSITE" id="PS51722"/>
    </source>
</evidence>
<dbReference type="Pfam" id="PF22042">
    <property type="entry name" value="EF-G_D2"/>
    <property type="match status" value="1"/>
</dbReference>
<dbReference type="Gene3D" id="3.30.70.3280">
    <property type="entry name" value="Peptide chain release factor 3, domain III"/>
    <property type="match status" value="1"/>
</dbReference>
<dbReference type="InterPro" id="IPR041732">
    <property type="entry name" value="RF3_GTP-bd"/>
</dbReference>
<dbReference type="PROSITE" id="PS00301">
    <property type="entry name" value="G_TR_1"/>
    <property type="match status" value="1"/>
</dbReference>
<name>A0A6J7QJJ0_9ZZZZ</name>
<dbReference type="CDD" id="cd04169">
    <property type="entry name" value="RF3"/>
    <property type="match status" value="1"/>
</dbReference>
<dbReference type="Pfam" id="PF00009">
    <property type="entry name" value="GTP_EFTU"/>
    <property type="match status" value="1"/>
</dbReference>
<dbReference type="InterPro" id="IPR000795">
    <property type="entry name" value="T_Tr_GTP-bd_dom"/>
</dbReference>
<dbReference type="Gene3D" id="2.40.30.10">
    <property type="entry name" value="Translation factors"/>
    <property type="match status" value="1"/>
</dbReference>
<dbReference type="InterPro" id="IPR004548">
    <property type="entry name" value="PrfC"/>
</dbReference>
<evidence type="ECO:0000256" key="4">
    <source>
        <dbReference type="ARBA" id="ARBA00022741"/>
    </source>
</evidence>
<gene>
    <name evidence="8" type="ORF">UFOPK4098_00619</name>
</gene>
<evidence type="ECO:0000313" key="8">
    <source>
        <dbReference type="EMBL" id="CAB5016599.1"/>
    </source>
</evidence>
<dbReference type="InterPro" id="IPR009000">
    <property type="entry name" value="Transl_B-barrel_sf"/>
</dbReference>
<evidence type="ECO:0000256" key="1">
    <source>
        <dbReference type="ARBA" id="ARBA00004496"/>
    </source>
</evidence>
<evidence type="ECO:0000256" key="3">
    <source>
        <dbReference type="ARBA" id="ARBA00022490"/>
    </source>
</evidence>
<dbReference type="PRINTS" id="PR00315">
    <property type="entry name" value="ELONGATNFCT"/>
</dbReference>
<sequence>MENLAPTPASGDIALEATRRRTFAIISHPDAGKTTLTEKFLLYAGAVQEAGAVHNRGDRKASTSDWMDIERQRGISISSAVLQFPYRDHVFNLLDTPGHKDFSEDTYRVLAAVDAVIMVLDTAKGIEPQTLKLFQVCRSRNLPVITFFNKFDRPGRDPFELLDEVEKQIGLRPTPATWPVGIPGDFRGVIDRRTGEYIRFTRTARGSSLAPEEIVPVERAAEEGTAWTTAVESCSLLDAIEADVDVESFLAGESTPVFVGSAITNFGVRMLLDAVIDIAPAPKPRVDIDGNDRALATPFSAFVFKVQANMDPNHRDRLAFARVCSGEFTRGMDAMCSRSEKPVSTKYATTAFGADRETIDVAYPGDIIGLINAAGLQIGDTIYASSPVTYPGVPRFAPEVFATARPTDGGRVKQFRRGLAQLDEEGVVQVLRDPDLADSEPILAAVGALQIEVFAYRLASEFNSPVEVNPAVYQAIRITDEKSVDRLRRIGGIRILKRGDNALVALFENKYRLQRLEADEPELTLTPILADTDSTK</sequence>
<dbReference type="HAMAP" id="MF_00072">
    <property type="entry name" value="Rel_fac_3"/>
    <property type="match status" value="1"/>
</dbReference>
<evidence type="ECO:0000256" key="6">
    <source>
        <dbReference type="ARBA" id="ARBA00023134"/>
    </source>
</evidence>
<dbReference type="PROSITE" id="PS51722">
    <property type="entry name" value="G_TR_2"/>
    <property type="match status" value="1"/>
</dbReference>
<dbReference type="GO" id="GO:0016150">
    <property type="term" value="F:translation release factor activity, codon nonspecific"/>
    <property type="evidence" value="ECO:0007669"/>
    <property type="project" value="TreeGrafter"/>
</dbReference>
<dbReference type="Pfam" id="PF16658">
    <property type="entry name" value="RF3_C"/>
    <property type="match status" value="1"/>
</dbReference>
<keyword evidence="5" id="KW-0648">Protein biosynthesis</keyword>
<dbReference type="SUPFAM" id="SSF52540">
    <property type="entry name" value="P-loop containing nucleoside triphosphate hydrolases"/>
    <property type="match status" value="1"/>
</dbReference>
<dbReference type="GO" id="GO:0003924">
    <property type="term" value="F:GTPase activity"/>
    <property type="evidence" value="ECO:0007669"/>
    <property type="project" value="InterPro"/>
</dbReference>
<keyword evidence="6" id="KW-0342">GTP-binding</keyword>
<dbReference type="GO" id="GO:0005525">
    <property type="term" value="F:GTP binding"/>
    <property type="evidence" value="ECO:0007669"/>
    <property type="project" value="UniProtKB-KW"/>
</dbReference>
<comment type="subcellular location">
    <subcellularLocation>
        <location evidence="1">Cytoplasm</location>
    </subcellularLocation>
</comment>
<dbReference type="NCBIfam" id="TIGR00231">
    <property type="entry name" value="small_GTP"/>
    <property type="match status" value="1"/>
</dbReference>
<dbReference type="InterPro" id="IPR027417">
    <property type="entry name" value="P-loop_NTPase"/>
</dbReference>
<dbReference type="InterPro" id="IPR031157">
    <property type="entry name" value="G_TR_CS"/>
</dbReference>
<dbReference type="Gene3D" id="3.40.50.300">
    <property type="entry name" value="P-loop containing nucleotide triphosphate hydrolases"/>
    <property type="match status" value="1"/>
</dbReference>
<dbReference type="InterPro" id="IPR035647">
    <property type="entry name" value="EFG_III/V"/>
</dbReference>
<proteinExistence type="inferred from homology"/>
<dbReference type="InterPro" id="IPR032090">
    <property type="entry name" value="RF3_C"/>
</dbReference>
<dbReference type="InterPro" id="IPR053905">
    <property type="entry name" value="EF-G-like_DII"/>
</dbReference>
<dbReference type="EMBL" id="CAFBPN010000022">
    <property type="protein sequence ID" value="CAB5016599.1"/>
    <property type="molecule type" value="Genomic_DNA"/>
</dbReference>
<dbReference type="FunFam" id="3.40.50.300:FF:000542">
    <property type="entry name" value="Peptide chain release factor 3"/>
    <property type="match status" value="1"/>
</dbReference>
<dbReference type="NCBIfam" id="TIGR00503">
    <property type="entry name" value="prfC"/>
    <property type="match status" value="1"/>
</dbReference>
<feature type="domain" description="Tr-type G" evidence="7">
    <location>
        <begin position="18"/>
        <end position="283"/>
    </location>
</feature>
<protein>
    <submittedName>
        <fullName evidence="8">Unannotated protein</fullName>
    </submittedName>
</protein>
<dbReference type="SUPFAM" id="SSF54980">
    <property type="entry name" value="EF-G C-terminal domain-like"/>
    <property type="match status" value="1"/>
</dbReference>
<accession>A0A6J7QJJ0</accession>
<dbReference type="InterPro" id="IPR005225">
    <property type="entry name" value="Small_GTP-bd"/>
</dbReference>
<dbReference type="InterPro" id="IPR038467">
    <property type="entry name" value="RF3_dom_3_sf"/>
</dbReference>
<dbReference type="PANTHER" id="PTHR43556:SF2">
    <property type="entry name" value="PEPTIDE CHAIN RELEASE FACTOR RF3"/>
    <property type="match status" value="1"/>
</dbReference>
<dbReference type="GO" id="GO:0005829">
    <property type="term" value="C:cytosol"/>
    <property type="evidence" value="ECO:0007669"/>
    <property type="project" value="TreeGrafter"/>
</dbReference>
<dbReference type="AlphaFoldDB" id="A0A6J7QJJ0"/>